<organism evidence="1 2">
    <name type="scientific">Aspergillus tanneri</name>
    <dbReference type="NCBI Taxonomy" id="1220188"/>
    <lineage>
        <taxon>Eukaryota</taxon>
        <taxon>Fungi</taxon>
        <taxon>Dikarya</taxon>
        <taxon>Ascomycota</taxon>
        <taxon>Pezizomycotina</taxon>
        <taxon>Eurotiomycetes</taxon>
        <taxon>Eurotiomycetidae</taxon>
        <taxon>Eurotiales</taxon>
        <taxon>Aspergillaceae</taxon>
        <taxon>Aspergillus</taxon>
        <taxon>Aspergillus subgen. Circumdati</taxon>
    </lineage>
</organism>
<gene>
    <name evidence="1" type="ORF">EYZ11_000205</name>
</gene>
<accession>A0A4S3JXN4</accession>
<sequence length="52" mass="6127">MAPILSSETRRNDNLWVPGRKKLDQFLNYQETVYSSYGSQYQPIRNYPESGQ</sequence>
<evidence type="ECO:0000313" key="2">
    <source>
        <dbReference type="Proteomes" id="UP000308092"/>
    </source>
</evidence>
<name>A0A4S3JXN4_9EURO</name>
<comment type="caution">
    <text evidence="1">The sequence shown here is derived from an EMBL/GenBank/DDBJ whole genome shotgun (WGS) entry which is preliminary data.</text>
</comment>
<dbReference type="Proteomes" id="UP000308092">
    <property type="component" value="Unassembled WGS sequence"/>
</dbReference>
<evidence type="ECO:0000313" key="1">
    <source>
        <dbReference type="EMBL" id="THD00312.1"/>
    </source>
</evidence>
<keyword evidence="2" id="KW-1185">Reference proteome</keyword>
<dbReference type="VEuPathDB" id="FungiDB:EYZ11_000205"/>
<proteinExistence type="predicted"/>
<dbReference type="AlphaFoldDB" id="A0A4S3JXN4"/>
<protein>
    <submittedName>
        <fullName evidence="1">Uncharacterized protein</fullName>
    </submittedName>
</protein>
<dbReference type="EMBL" id="SOSA01000003">
    <property type="protein sequence ID" value="THD00312.1"/>
    <property type="molecule type" value="Genomic_DNA"/>
</dbReference>
<reference evidence="1 2" key="1">
    <citation type="submission" date="2019-03" db="EMBL/GenBank/DDBJ databases">
        <title>The genome sequence of a newly discovered highly antifungal drug resistant Aspergillus species, Aspergillus tanneri NIH 1004.</title>
        <authorList>
            <person name="Mounaud S."/>
            <person name="Singh I."/>
            <person name="Joardar V."/>
            <person name="Pakala S."/>
            <person name="Pakala S."/>
            <person name="Venepally P."/>
            <person name="Hoover J."/>
            <person name="Nierman W."/>
            <person name="Chung J."/>
            <person name="Losada L."/>
        </authorList>
    </citation>
    <scope>NUCLEOTIDE SEQUENCE [LARGE SCALE GENOMIC DNA]</scope>
    <source>
        <strain evidence="1 2">NIH1004</strain>
    </source>
</reference>